<evidence type="ECO:0000256" key="8">
    <source>
        <dbReference type="ARBA" id="ARBA00022777"/>
    </source>
</evidence>
<reference evidence="17 18" key="1">
    <citation type="submission" date="2024-06" db="EMBL/GenBank/DDBJ databases">
        <title>Sorghum-associated microbial communities from plants grown in Nebraska, USA.</title>
        <authorList>
            <person name="Schachtman D."/>
        </authorList>
    </citation>
    <scope>NUCLEOTIDE SEQUENCE [LARGE SCALE GENOMIC DNA]</scope>
    <source>
        <strain evidence="17 18">2814</strain>
    </source>
</reference>
<dbReference type="PANTHER" id="PTHR43047">
    <property type="entry name" value="TWO-COMPONENT HISTIDINE PROTEIN KINASE"/>
    <property type="match status" value="1"/>
</dbReference>
<name>A0ABV2RFS6_9CAUL</name>
<feature type="coiled-coil region" evidence="12">
    <location>
        <begin position="740"/>
        <end position="781"/>
    </location>
</feature>
<dbReference type="InterPro" id="IPR038377">
    <property type="entry name" value="Na/Glc_symporter_sf"/>
</dbReference>
<dbReference type="InterPro" id="IPR035965">
    <property type="entry name" value="PAS-like_dom_sf"/>
</dbReference>
<dbReference type="InterPro" id="IPR011006">
    <property type="entry name" value="CheY-like_superfamily"/>
</dbReference>
<comment type="subcellular location">
    <subcellularLocation>
        <location evidence="2">Membrane</location>
        <topology evidence="2">Multi-pass membrane protein</topology>
    </subcellularLocation>
</comment>
<evidence type="ECO:0000313" key="18">
    <source>
        <dbReference type="Proteomes" id="UP001549313"/>
    </source>
</evidence>
<keyword evidence="8" id="KW-0418">Kinase</keyword>
<dbReference type="InterPro" id="IPR003661">
    <property type="entry name" value="HisK_dim/P_dom"/>
</dbReference>
<feature type="transmembrane region" description="Helical" evidence="14">
    <location>
        <begin position="6"/>
        <end position="27"/>
    </location>
</feature>
<feature type="transmembrane region" description="Helical" evidence="14">
    <location>
        <begin position="39"/>
        <end position="60"/>
    </location>
</feature>
<feature type="transmembrane region" description="Helical" evidence="14">
    <location>
        <begin position="72"/>
        <end position="89"/>
    </location>
</feature>
<feature type="compositionally biased region" description="Basic and acidic residues" evidence="13">
    <location>
        <begin position="708"/>
        <end position="720"/>
    </location>
</feature>
<dbReference type="InterPro" id="IPR001789">
    <property type="entry name" value="Sig_transdc_resp-reg_receiver"/>
</dbReference>
<evidence type="ECO:0000313" key="17">
    <source>
        <dbReference type="EMBL" id="MET4685447.1"/>
    </source>
</evidence>
<protein>
    <recommendedName>
        <fullName evidence="4">histidine kinase</fullName>
        <ecNumber evidence="4">2.7.13.3</ecNumber>
    </recommendedName>
</protein>
<evidence type="ECO:0000256" key="11">
    <source>
        <dbReference type="PROSITE-ProRule" id="PRU00169"/>
    </source>
</evidence>
<dbReference type="PANTHER" id="PTHR43047:SF9">
    <property type="entry name" value="HISTIDINE KINASE"/>
    <property type="match status" value="1"/>
</dbReference>
<evidence type="ECO:0000256" key="3">
    <source>
        <dbReference type="ARBA" id="ARBA00006434"/>
    </source>
</evidence>
<dbReference type="Gene3D" id="3.30.565.10">
    <property type="entry name" value="Histidine kinase-like ATPase, C-terminal domain"/>
    <property type="match status" value="1"/>
</dbReference>
<comment type="catalytic activity">
    <reaction evidence="1">
        <text>ATP + protein L-histidine = ADP + protein N-phospho-L-histidine.</text>
        <dbReference type="EC" id="2.7.13.3"/>
    </reaction>
</comment>
<evidence type="ECO:0000256" key="13">
    <source>
        <dbReference type="SAM" id="MobiDB-lite"/>
    </source>
</evidence>
<dbReference type="SMART" id="SM00387">
    <property type="entry name" value="HATPase_c"/>
    <property type="match status" value="1"/>
</dbReference>
<dbReference type="Pfam" id="PF00512">
    <property type="entry name" value="HisKA"/>
    <property type="match status" value="1"/>
</dbReference>
<evidence type="ECO:0000256" key="12">
    <source>
        <dbReference type="SAM" id="Coils"/>
    </source>
</evidence>
<dbReference type="Gene3D" id="3.40.50.2300">
    <property type="match status" value="1"/>
</dbReference>
<dbReference type="SUPFAM" id="SSF55785">
    <property type="entry name" value="PYP-like sensor domain (PAS domain)"/>
    <property type="match status" value="1"/>
</dbReference>
<evidence type="ECO:0000256" key="14">
    <source>
        <dbReference type="SAM" id="Phobius"/>
    </source>
</evidence>
<keyword evidence="5 11" id="KW-0597">Phosphoprotein</keyword>
<evidence type="ECO:0000256" key="9">
    <source>
        <dbReference type="ARBA" id="ARBA00022989"/>
    </source>
</evidence>
<feature type="transmembrane region" description="Helical" evidence="14">
    <location>
        <begin position="199"/>
        <end position="220"/>
    </location>
</feature>
<dbReference type="InterPro" id="IPR005467">
    <property type="entry name" value="His_kinase_dom"/>
</dbReference>
<evidence type="ECO:0000259" key="16">
    <source>
        <dbReference type="PROSITE" id="PS50110"/>
    </source>
</evidence>
<dbReference type="Pfam" id="PF00072">
    <property type="entry name" value="Response_reg"/>
    <property type="match status" value="1"/>
</dbReference>
<keyword evidence="18" id="KW-1185">Reference proteome</keyword>
<gene>
    <name evidence="17" type="ORF">ABIE19_003398</name>
</gene>
<evidence type="ECO:0000256" key="2">
    <source>
        <dbReference type="ARBA" id="ARBA00004141"/>
    </source>
</evidence>
<comment type="similarity">
    <text evidence="3">Belongs to the sodium:solute symporter (SSF) (TC 2.A.21) family.</text>
</comment>
<dbReference type="InterPro" id="IPR003594">
    <property type="entry name" value="HATPase_dom"/>
</dbReference>
<dbReference type="InterPro" id="IPR001734">
    <property type="entry name" value="Na/solute_symporter"/>
</dbReference>
<feature type="transmembrane region" description="Helical" evidence="14">
    <location>
        <begin position="412"/>
        <end position="433"/>
    </location>
</feature>
<keyword evidence="10 14" id="KW-0472">Membrane</keyword>
<feature type="region of interest" description="Disordered" evidence="13">
    <location>
        <begin position="708"/>
        <end position="732"/>
    </location>
</feature>
<comment type="caution">
    <text evidence="17">The sequence shown here is derived from an EMBL/GenBank/DDBJ whole genome shotgun (WGS) entry which is preliminary data.</text>
</comment>
<organism evidence="17 18">
    <name type="scientific">Brevundimonas faecalis</name>
    <dbReference type="NCBI Taxonomy" id="947378"/>
    <lineage>
        <taxon>Bacteria</taxon>
        <taxon>Pseudomonadati</taxon>
        <taxon>Pseudomonadota</taxon>
        <taxon>Alphaproteobacteria</taxon>
        <taxon>Caulobacterales</taxon>
        <taxon>Caulobacteraceae</taxon>
        <taxon>Brevundimonas</taxon>
    </lineage>
</organism>
<dbReference type="EC" id="2.7.13.3" evidence="4"/>
<evidence type="ECO:0000256" key="1">
    <source>
        <dbReference type="ARBA" id="ARBA00000085"/>
    </source>
</evidence>
<dbReference type="InterPro" id="IPR036097">
    <property type="entry name" value="HisK_dim/P_sf"/>
</dbReference>
<evidence type="ECO:0000256" key="7">
    <source>
        <dbReference type="ARBA" id="ARBA00022692"/>
    </source>
</evidence>
<evidence type="ECO:0000256" key="10">
    <source>
        <dbReference type="ARBA" id="ARBA00023136"/>
    </source>
</evidence>
<feature type="transmembrane region" description="Helical" evidence="14">
    <location>
        <begin position="117"/>
        <end position="135"/>
    </location>
</feature>
<dbReference type="SMART" id="SM00388">
    <property type="entry name" value="HisKA"/>
    <property type="match status" value="1"/>
</dbReference>
<dbReference type="SUPFAM" id="SSF47384">
    <property type="entry name" value="Homodimeric domain of signal transducing histidine kinase"/>
    <property type="match status" value="1"/>
</dbReference>
<evidence type="ECO:0000256" key="4">
    <source>
        <dbReference type="ARBA" id="ARBA00012438"/>
    </source>
</evidence>
<dbReference type="Pfam" id="PF12860">
    <property type="entry name" value="PAS_7"/>
    <property type="match status" value="1"/>
</dbReference>
<feature type="transmembrane region" description="Helical" evidence="14">
    <location>
        <begin position="322"/>
        <end position="355"/>
    </location>
</feature>
<dbReference type="PRINTS" id="PR00344">
    <property type="entry name" value="BCTRLSENSOR"/>
</dbReference>
<feature type="transmembrane region" description="Helical" evidence="14">
    <location>
        <begin position="278"/>
        <end position="302"/>
    </location>
</feature>
<dbReference type="PROSITE" id="PS50109">
    <property type="entry name" value="HIS_KIN"/>
    <property type="match status" value="1"/>
</dbReference>
<keyword evidence="7 14" id="KW-0812">Transmembrane</keyword>
<proteinExistence type="inferred from homology"/>
<evidence type="ECO:0000256" key="6">
    <source>
        <dbReference type="ARBA" id="ARBA00022679"/>
    </source>
</evidence>
<evidence type="ECO:0000256" key="5">
    <source>
        <dbReference type="ARBA" id="ARBA00022553"/>
    </source>
</evidence>
<feature type="transmembrane region" description="Helical" evidence="14">
    <location>
        <begin position="155"/>
        <end position="178"/>
    </location>
</feature>
<feature type="transmembrane region" description="Helical" evidence="14">
    <location>
        <begin position="376"/>
        <end position="400"/>
    </location>
</feature>
<evidence type="ECO:0000259" key="15">
    <source>
        <dbReference type="PROSITE" id="PS50109"/>
    </source>
</evidence>
<feature type="transmembrane region" description="Helical" evidence="14">
    <location>
        <begin position="440"/>
        <end position="459"/>
    </location>
</feature>
<keyword evidence="12" id="KW-0175">Coiled coil</keyword>
<dbReference type="EMBL" id="JBEPTF010000006">
    <property type="protein sequence ID" value="MET4685447.1"/>
    <property type="molecule type" value="Genomic_DNA"/>
</dbReference>
<dbReference type="Pfam" id="PF02518">
    <property type="entry name" value="HATPase_c"/>
    <property type="match status" value="1"/>
</dbReference>
<dbReference type="SMART" id="SM00448">
    <property type="entry name" value="REC"/>
    <property type="match status" value="1"/>
</dbReference>
<accession>A0ABV2RFS6</accession>
<dbReference type="PROSITE" id="PS50283">
    <property type="entry name" value="NA_SOLUT_SYMP_3"/>
    <property type="match status" value="1"/>
</dbReference>
<dbReference type="Gene3D" id="3.30.450.20">
    <property type="entry name" value="PAS domain"/>
    <property type="match status" value="1"/>
</dbReference>
<feature type="domain" description="Response regulatory" evidence="16">
    <location>
        <begin position="1024"/>
        <end position="1133"/>
    </location>
</feature>
<keyword evidence="6" id="KW-0808">Transferase</keyword>
<dbReference type="CDD" id="cd00075">
    <property type="entry name" value="HATPase"/>
    <property type="match status" value="1"/>
</dbReference>
<dbReference type="InterPro" id="IPR036890">
    <property type="entry name" value="HATPase_C_sf"/>
</dbReference>
<dbReference type="Gene3D" id="1.20.1730.10">
    <property type="entry name" value="Sodium/glucose cotransporter"/>
    <property type="match status" value="1"/>
</dbReference>
<keyword evidence="9 14" id="KW-1133">Transmembrane helix</keyword>
<dbReference type="PROSITE" id="PS50110">
    <property type="entry name" value="RESPONSE_REGULATORY"/>
    <property type="match status" value="1"/>
</dbReference>
<dbReference type="Gene3D" id="1.10.287.130">
    <property type="match status" value="1"/>
</dbReference>
<feature type="modified residue" description="4-aspartylphosphate" evidence="11">
    <location>
        <position position="1071"/>
    </location>
</feature>
<feature type="domain" description="Histidine kinase" evidence="15">
    <location>
        <begin position="788"/>
        <end position="1003"/>
    </location>
</feature>
<dbReference type="SUPFAM" id="SSF55874">
    <property type="entry name" value="ATPase domain of HSP90 chaperone/DNA topoisomerase II/histidine kinase"/>
    <property type="match status" value="1"/>
</dbReference>
<dbReference type="Proteomes" id="UP001549313">
    <property type="component" value="Unassembled WGS sequence"/>
</dbReference>
<dbReference type="SUPFAM" id="SSF52172">
    <property type="entry name" value="CheY-like"/>
    <property type="match status" value="1"/>
</dbReference>
<sequence length="1133" mass="120006">MPVMLSLATLALVAAYMAVLFAVAWWYERPSVKARGGALGPSLYALSLAIYCTSWTYYGAVGTAARSAWEYLPIYIGPALGVTVLFPLWKRIAAAARRENVGSMADFISSRYGKSPALGAAVAAVAILGSLPYIALQLKSLSMAGEMLTAGTPVAGSEGVTVLVMAGVLAGFAILFGARRPDLTEHNRGLIQAIGIESIVKLAALLAVAVFALMLLRQAPAQADVVASLGDLARWPDLDGRFWAIVLVASLAVFCLPRQFHVAFVEGGDPAQVRRARWIFPVYLLLTSLAVLPLVAAGGLFTPSVNPDLLVLALPLNSGQSILTAVVFVGGFSAATAMVIVEAVALSAMVSNNLILPLLTAERRRREERGRDGTGDMARLILNIRRVAIVALLLMAWLYYQAMDQSRGLAAMGLLSFAALAQLAPALFGAVLWRGGRSRGALAGLAVGMAVWLIMLAAPQLAPGFGLNVPAMMGLQDPFAAGVFLSLTLNLGVFVLVSRMGTPRLIDRVQARAFVDRLGPDWLEGRGGSAGASVGDLKALVARFIGDERAERAFAAWARETDVRLRDAEPADAALARAAERMLAGAVGAASARRVIAAALAAGGRAPEDVVRMLDEASQAVQFNRDLLQTTLDNIDQGVSVVDEDLRLTAWNRRYVEMFDLPAGFIHVGLPIAAVYRLNAERGETDTGPGGLDAWVERRLEALARRIPHDHEREQPDGRILRSSGAPIPGGGYATSYTDITALRRAARDLEEANEQLEARVADRTERLEEARRQAEDATASKTRFLAAASHDLLQPLHAARLFIAALKEEPALAAGSAARGLATNADRAIDSAHRLLTALLNLSKLEAGGVQPAVAPLSLDALFAELRREFAPMAQAKGLPLTVMPSSLWVASDPDLLRSMLQNLIANAIRYTDKGRVLVGARRDGGRVRILVCDTGRGIPDADRETVFGEFVRLPGAPVDEPGAGLGLAIVQKLSDLLRHPLSMASRLGHGTTFRVDAPRAPARAMPVAPTEGDARLPLAGLRVLCVDNEPAILDALTALLTRWGAQATTARSAAEGIAAQGPFDAALVDLHLGDGDDGLSVADALRARGLRRIGLVTADTREGLKETATAAGATLLPKPVKPAALKAFLSR</sequence>
<dbReference type="InterPro" id="IPR004358">
    <property type="entry name" value="Sig_transdc_His_kin-like_C"/>
</dbReference>
<feature type="transmembrane region" description="Helical" evidence="14">
    <location>
        <begin position="240"/>
        <end position="257"/>
    </location>
</feature>
<dbReference type="CDD" id="cd00082">
    <property type="entry name" value="HisKA"/>
    <property type="match status" value="1"/>
</dbReference>